<dbReference type="Pfam" id="PF05007">
    <property type="entry name" value="Mannosyl_trans"/>
    <property type="match status" value="2"/>
</dbReference>
<feature type="compositionally biased region" description="Acidic residues" evidence="12">
    <location>
        <begin position="105"/>
        <end position="128"/>
    </location>
</feature>
<comment type="subcellular location">
    <subcellularLocation>
        <location evidence="1 11">Endoplasmic reticulum membrane</location>
        <topology evidence="1 11">Multi-pass membrane protein</topology>
    </subcellularLocation>
</comment>
<keyword evidence="14" id="KW-1185">Reference proteome</keyword>
<evidence type="ECO:0000256" key="4">
    <source>
        <dbReference type="ARBA" id="ARBA00022502"/>
    </source>
</evidence>
<reference evidence="13 14" key="1">
    <citation type="journal article" date="2018" name="PLoS ONE">
        <title>The draft genome of Kipferlia bialata reveals reductive genome evolution in fornicate parasites.</title>
        <authorList>
            <person name="Tanifuji G."/>
            <person name="Takabayashi S."/>
            <person name="Kume K."/>
            <person name="Takagi M."/>
            <person name="Nakayama T."/>
            <person name="Kamikawa R."/>
            <person name="Inagaki Y."/>
            <person name="Hashimoto T."/>
        </authorList>
    </citation>
    <scope>NUCLEOTIDE SEQUENCE [LARGE SCALE GENOMIC DNA]</scope>
    <source>
        <strain evidence="13">NY0173</strain>
    </source>
</reference>
<evidence type="ECO:0000256" key="5">
    <source>
        <dbReference type="ARBA" id="ARBA00022676"/>
    </source>
</evidence>
<keyword evidence="6 11" id="KW-0808">Transferase</keyword>
<comment type="similarity">
    <text evidence="3 11">Belongs to the PIGM family.</text>
</comment>
<name>A0A9K3D5R3_9EUKA</name>
<dbReference type="EMBL" id="BDIP01004449">
    <property type="protein sequence ID" value="GIQ88850.1"/>
    <property type="molecule type" value="Genomic_DNA"/>
</dbReference>
<comment type="function">
    <text evidence="11">Catalytic subunit of the glycosylphosphatidylinositol-mannosyltransferase I complex which catalyzes the transfer of the first mannose, via an alpha-1,4 bond from a dolichol-phosphate-mannose (Dol-P-Man) to the glucosaminyl acyl phosphatidylinositol (GlcN-(acyl)PI) intermediate to generate alpha-D-Man-(1-&gt;4)-alpha-D-GlcN-(1-&gt;6)-(1-radyl,2-acyl-sn-glycero-3-phospho)-2-acyl-inositol and participates in the sixth step of the glycosylphosphatidylinositol-anchor biosynthesis.</text>
</comment>
<evidence type="ECO:0000256" key="6">
    <source>
        <dbReference type="ARBA" id="ARBA00022679"/>
    </source>
</evidence>
<keyword evidence="7 11" id="KW-0812">Transmembrane</keyword>
<feature type="transmembrane region" description="Helical" evidence="11">
    <location>
        <begin position="487"/>
        <end position="509"/>
    </location>
</feature>
<evidence type="ECO:0000256" key="12">
    <source>
        <dbReference type="SAM" id="MobiDB-lite"/>
    </source>
</evidence>
<feature type="transmembrane region" description="Helical" evidence="11">
    <location>
        <begin position="35"/>
        <end position="52"/>
    </location>
</feature>
<evidence type="ECO:0000256" key="8">
    <source>
        <dbReference type="ARBA" id="ARBA00022824"/>
    </source>
</evidence>
<feature type="transmembrane region" description="Helical" evidence="11">
    <location>
        <begin position="455"/>
        <end position="475"/>
    </location>
</feature>
<feature type="region of interest" description="Disordered" evidence="12">
    <location>
        <begin position="210"/>
        <end position="254"/>
    </location>
</feature>
<feature type="compositionally biased region" description="Basic and acidic residues" evidence="12">
    <location>
        <begin position="156"/>
        <end position="166"/>
    </location>
</feature>
<dbReference type="GO" id="GO:0005789">
    <property type="term" value="C:endoplasmic reticulum membrane"/>
    <property type="evidence" value="ECO:0007669"/>
    <property type="project" value="UniProtKB-SubCell"/>
</dbReference>
<feature type="region of interest" description="Disordered" evidence="12">
    <location>
        <begin position="141"/>
        <end position="166"/>
    </location>
</feature>
<keyword evidence="10 11" id="KW-0472">Membrane</keyword>
<keyword evidence="5 11" id="KW-0328">Glycosyltransferase</keyword>
<keyword evidence="4 11" id="KW-0337">GPI-anchor biosynthesis</keyword>
<evidence type="ECO:0000313" key="14">
    <source>
        <dbReference type="Proteomes" id="UP000265618"/>
    </source>
</evidence>
<dbReference type="GO" id="GO:0006506">
    <property type="term" value="P:GPI anchor biosynthetic process"/>
    <property type="evidence" value="ECO:0007669"/>
    <property type="project" value="UniProtKB-KW"/>
</dbReference>
<organism evidence="13 14">
    <name type="scientific">Kipferlia bialata</name>
    <dbReference type="NCBI Taxonomy" id="797122"/>
    <lineage>
        <taxon>Eukaryota</taxon>
        <taxon>Metamonada</taxon>
        <taxon>Carpediemonas-like organisms</taxon>
        <taxon>Kipferlia</taxon>
    </lineage>
</organism>
<dbReference type="Proteomes" id="UP000265618">
    <property type="component" value="Unassembled WGS sequence"/>
</dbReference>
<feature type="transmembrane region" description="Helical" evidence="11">
    <location>
        <begin position="64"/>
        <end position="85"/>
    </location>
</feature>
<dbReference type="OrthoDB" id="1741594at2759"/>
<evidence type="ECO:0000256" key="11">
    <source>
        <dbReference type="RuleBase" id="RU365064"/>
    </source>
</evidence>
<dbReference type="GO" id="GO:0051751">
    <property type="term" value="F:alpha-1,4-mannosyltransferase activity"/>
    <property type="evidence" value="ECO:0007669"/>
    <property type="project" value="InterPro"/>
</dbReference>
<evidence type="ECO:0000256" key="9">
    <source>
        <dbReference type="ARBA" id="ARBA00022989"/>
    </source>
</evidence>
<protein>
    <recommendedName>
        <fullName evidence="11">GPI mannosyltransferase 1</fullName>
        <ecNumber evidence="11">2.4.1.-</ecNumber>
    </recommendedName>
    <alternativeName>
        <fullName evidence="11">GPI mannosyltransferase I</fullName>
    </alternativeName>
</protein>
<dbReference type="GO" id="GO:0004376">
    <property type="term" value="F:GPI mannosyltransferase activity"/>
    <property type="evidence" value="ECO:0007669"/>
    <property type="project" value="InterPro"/>
</dbReference>
<dbReference type="AlphaFoldDB" id="A0A9K3D5R3"/>
<feature type="transmembrane region" description="Helical" evidence="11">
    <location>
        <begin position="12"/>
        <end position="29"/>
    </location>
</feature>
<feature type="transmembrane region" description="Helical" evidence="11">
    <location>
        <begin position="392"/>
        <end position="410"/>
    </location>
</feature>
<dbReference type="GO" id="GO:1990529">
    <property type="term" value="C:glycosylphosphatidylinositol-mannosyltransferase I complex"/>
    <property type="evidence" value="ECO:0007669"/>
    <property type="project" value="TreeGrafter"/>
</dbReference>
<comment type="caution">
    <text evidence="13">The sequence shown here is derived from an EMBL/GenBank/DDBJ whole genome shotgun (WGS) entry which is preliminary data.</text>
</comment>
<keyword evidence="8 11" id="KW-0256">Endoplasmic reticulum</keyword>
<feature type="transmembrane region" description="Helical" evidence="11">
    <location>
        <begin position="416"/>
        <end position="434"/>
    </location>
</feature>
<feature type="region of interest" description="Disordered" evidence="12">
    <location>
        <begin position="101"/>
        <end position="128"/>
    </location>
</feature>
<accession>A0A9K3D5R3</accession>
<evidence type="ECO:0000256" key="2">
    <source>
        <dbReference type="ARBA" id="ARBA00004687"/>
    </source>
</evidence>
<evidence type="ECO:0000313" key="13">
    <source>
        <dbReference type="EMBL" id="GIQ88850.1"/>
    </source>
</evidence>
<evidence type="ECO:0000256" key="7">
    <source>
        <dbReference type="ARBA" id="ARBA00022692"/>
    </source>
</evidence>
<dbReference type="InterPro" id="IPR007704">
    <property type="entry name" value="PIG-M"/>
</dbReference>
<keyword evidence="9 11" id="KW-1133">Transmembrane helix</keyword>
<dbReference type="EC" id="2.4.1.-" evidence="11"/>
<dbReference type="PANTHER" id="PTHR12886:SF0">
    <property type="entry name" value="GPI MANNOSYLTRANSFERASE 1"/>
    <property type="match status" value="1"/>
</dbReference>
<evidence type="ECO:0000256" key="1">
    <source>
        <dbReference type="ARBA" id="ARBA00004477"/>
    </source>
</evidence>
<sequence length="514" mass="56832">MLMATHTPRARAYGVIILLLNPFTAVVSARGNAESIATGPLAITLVLLTQCVEQRRVSVGGRVLLMMGICIGGVLLGWSIHIRVYPIVFLPACVLYLSGAKDTSPSEETEGEGEGEEEGSSEDEDGAYSLEEETAKDKEYAYSQPLFGFDQEEEERERQEGARGRRRPYDMRPWWEKGMDSYRKRARLAVGGRERDRLAREAEALRSASLSDWGPSITGAEDSDSDDSQGDSVETPLATPQMETTRVLDSPPGPTLRETLGHTLSLLHPVSLYHSAVRGTLNLGRLVGSVVLSARCWSFLLGVLLGAGMPTYMAIRTYPEYLSTQLYHGGRLDHRHNLSVLWPAIASVFCSSPPYLAQALTYAQLVLSVLPALSLVQMGVGEDGVRRRVQPTPLALYRVWFVTAILFVSLGRVQTVQYFCWYTLPLGFMVSASDPPFLARRHKRRRRPRSLVTSLLYYGLYSVSLGLWMLGGYLIEFAGVKAGYTVASVAGWFLVYCAGVFTHSVVLTCKERED</sequence>
<proteinExistence type="inferred from homology"/>
<comment type="pathway">
    <text evidence="2 11">Glycolipid biosynthesis; glycosylphosphatidylinositol-anchor biosynthesis.</text>
</comment>
<evidence type="ECO:0000256" key="10">
    <source>
        <dbReference type="ARBA" id="ARBA00023136"/>
    </source>
</evidence>
<feature type="transmembrane region" description="Helical" evidence="11">
    <location>
        <begin position="297"/>
        <end position="315"/>
    </location>
</feature>
<evidence type="ECO:0000256" key="3">
    <source>
        <dbReference type="ARBA" id="ARBA00011071"/>
    </source>
</evidence>
<dbReference type="PANTHER" id="PTHR12886">
    <property type="entry name" value="PIG-M MANNOSYLTRANSFERASE"/>
    <property type="match status" value="1"/>
</dbReference>
<gene>
    <name evidence="13" type="ORF">KIPB_011191</name>
</gene>